<feature type="transmembrane region" description="Helical" evidence="18">
    <location>
        <begin position="79"/>
        <end position="98"/>
    </location>
</feature>
<evidence type="ECO:0000256" key="10">
    <source>
        <dbReference type="ARBA" id="ARBA00033270"/>
    </source>
</evidence>
<evidence type="ECO:0000256" key="3">
    <source>
        <dbReference type="ARBA" id="ARBA00022679"/>
    </source>
</evidence>
<dbReference type="PANTHER" id="PTHR30474:SF2">
    <property type="entry name" value="PEPTIDOGLYCAN GLYCOSYLTRANSFERASE FTSW-RELATED"/>
    <property type="match status" value="1"/>
</dbReference>
<dbReference type="GO" id="GO:0005886">
    <property type="term" value="C:plasma membrane"/>
    <property type="evidence" value="ECO:0007669"/>
    <property type="project" value="TreeGrafter"/>
</dbReference>
<dbReference type="GO" id="GO:0009252">
    <property type="term" value="P:peptidoglycan biosynthetic process"/>
    <property type="evidence" value="ECO:0007669"/>
    <property type="project" value="UniProtKB-KW"/>
</dbReference>
<feature type="transmembrane region" description="Helical" evidence="18">
    <location>
        <begin position="366"/>
        <end position="387"/>
    </location>
</feature>
<evidence type="ECO:0000256" key="14">
    <source>
        <dbReference type="ARBA" id="ARBA00044770"/>
    </source>
</evidence>
<dbReference type="AlphaFoldDB" id="A0A9D1X5Q9"/>
<dbReference type="GO" id="GO:0032153">
    <property type="term" value="C:cell division site"/>
    <property type="evidence" value="ECO:0007669"/>
    <property type="project" value="TreeGrafter"/>
</dbReference>
<evidence type="ECO:0000256" key="12">
    <source>
        <dbReference type="ARBA" id="ARBA00041185"/>
    </source>
</evidence>
<evidence type="ECO:0000256" key="15">
    <source>
        <dbReference type="ARBA" id="ARBA00049902"/>
    </source>
</evidence>
<evidence type="ECO:0000256" key="16">
    <source>
        <dbReference type="ARBA" id="ARBA00049966"/>
    </source>
</evidence>
<keyword evidence="4 18" id="KW-0812">Transmembrane</keyword>
<evidence type="ECO:0000256" key="5">
    <source>
        <dbReference type="ARBA" id="ARBA00022960"/>
    </source>
</evidence>
<feature type="region of interest" description="Disordered" evidence="17">
    <location>
        <begin position="1"/>
        <end position="30"/>
    </location>
</feature>
<evidence type="ECO:0000256" key="11">
    <source>
        <dbReference type="ARBA" id="ARBA00038053"/>
    </source>
</evidence>
<evidence type="ECO:0000256" key="8">
    <source>
        <dbReference type="ARBA" id="ARBA00023136"/>
    </source>
</evidence>
<proteinExistence type="inferred from homology"/>
<evidence type="ECO:0000256" key="7">
    <source>
        <dbReference type="ARBA" id="ARBA00022989"/>
    </source>
</evidence>
<accession>A0A9D1X5Q9</accession>
<dbReference type="Pfam" id="PF01098">
    <property type="entry name" value="FTSW_RODA_SPOVE"/>
    <property type="match status" value="1"/>
</dbReference>
<keyword evidence="5" id="KW-0133">Cell shape</keyword>
<feature type="transmembrane region" description="Helical" evidence="18">
    <location>
        <begin position="110"/>
        <end position="128"/>
    </location>
</feature>
<feature type="transmembrane region" description="Helical" evidence="18">
    <location>
        <begin position="177"/>
        <end position="208"/>
    </location>
</feature>
<dbReference type="EC" id="2.4.99.28" evidence="14"/>
<evidence type="ECO:0000256" key="2">
    <source>
        <dbReference type="ARBA" id="ARBA00022676"/>
    </source>
</evidence>
<feature type="transmembrane region" description="Helical" evidence="18">
    <location>
        <begin position="214"/>
        <end position="233"/>
    </location>
</feature>
<keyword evidence="6" id="KW-0573">Peptidoglycan synthesis</keyword>
<dbReference type="GO" id="GO:0008955">
    <property type="term" value="F:peptidoglycan glycosyltransferase activity"/>
    <property type="evidence" value="ECO:0007669"/>
    <property type="project" value="UniProtKB-EC"/>
</dbReference>
<comment type="catalytic activity">
    <reaction evidence="15">
        <text>[GlcNAc-(1-&gt;4)-Mur2Ac(oyl-L-Ala-gamma-D-Glu-L-Lys-D-Ala-D-Ala)](n)-di-trans,octa-cis-undecaprenyl diphosphate + beta-D-GlcNAc-(1-&gt;4)-Mur2Ac(oyl-L-Ala-gamma-D-Glu-L-Lys-D-Ala-D-Ala)-di-trans,octa-cis-undecaprenyl diphosphate = [GlcNAc-(1-&gt;4)-Mur2Ac(oyl-L-Ala-gamma-D-Glu-L-Lys-D-Ala-D-Ala)](n+1)-di-trans,octa-cis-undecaprenyl diphosphate + di-trans,octa-cis-undecaprenyl diphosphate + H(+)</text>
        <dbReference type="Rhea" id="RHEA:23708"/>
        <dbReference type="Rhea" id="RHEA-COMP:9602"/>
        <dbReference type="Rhea" id="RHEA-COMP:9603"/>
        <dbReference type="ChEBI" id="CHEBI:15378"/>
        <dbReference type="ChEBI" id="CHEBI:58405"/>
        <dbReference type="ChEBI" id="CHEBI:60033"/>
        <dbReference type="ChEBI" id="CHEBI:78435"/>
        <dbReference type="EC" id="2.4.99.28"/>
    </reaction>
</comment>
<keyword evidence="8 18" id="KW-0472">Membrane</keyword>
<evidence type="ECO:0000256" key="13">
    <source>
        <dbReference type="ARBA" id="ARBA00041418"/>
    </source>
</evidence>
<dbReference type="GO" id="GO:0051301">
    <property type="term" value="P:cell division"/>
    <property type="evidence" value="ECO:0007669"/>
    <property type="project" value="InterPro"/>
</dbReference>
<dbReference type="GO" id="GO:0008360">
    <property type="term" value="P:regulation of cell shape"/>
    <property type="evidence" value="ECO:0007669"/>
    <property type="project" value="UniProtKB-KW"/>
</dbReference>
<comment type="subcellular location">
    <subcellularLocation>
        <location evidence="1">Membrane</location>
        <topology evidence="1">Multi-pass membrane protein</topology>
    </subcellularLocation>
</comment>
<evidence type="ECO:0000256" key="1">
    <source>
        <dbReference type="ARBA" id="ARBA00004141"/>
    </source>
</evidence>
<gene>
    <name evidence="19" type="ORF">H9849_10405</name>
</gene>
<reference evidence="19" key="1">
    <citation type="journal article" date="2021" name="PeerJ">
        <title>Extensive microbial diversity within the chicken gut microbiome revealed by metagenomics and culture.</title>
        <authorList>
            <person name="Gilroy R."/>
            <person name="Ravi A."/>
            <person name="Getino M."/>
            <person name="Pursley I."/>
            <person name="Horton D.L."/>
            <person name="Alikhan N.F."/>
            <person name="Baker D."/>
            <person name="Gharbi K."/>
            <person name="Hall N."/>
            <person name="Watson M."/>
            <person name="Adriaenssens E.M."/>
            <person name="Foster-Nyarko E."/>
            <person name="Jarju S."/>
            <person name="Secka A."/>
            <person name="Antonio M."/>
            <person name="Oren A."/>
            <person name="Chaudhuri R.R."/>
            <person name="La Ragione R."/>
            <person name="Hildebrand F."/>
            <person name="Pallen M.J."/>
        </authorList>
    </citation>
    <scope>NUCLEOTIDE SEQUENCE</scope>
    <source>
        <strain evidence="19">ChiSxjej3B15-1167</strain>
    </source>
</reference>
<dbReference type="GO" id="GO:0015648">
    <property type="term" value="F:lipid-linked peptidoglycan transporter activity"/>
    <property type="evidence" value="ECO:0007669"/>
    <property type="project" value="TreeGrafter"/>
</dbReference>
<feature type="transmembrane region" description="Helical" evidence="18">
    <location>
        <begin position="148"/>
        <end position="165"/>
    </location>
</feature>
<dbReference type="Proteomes" id="UP000886805">
    <property type="component" value="Unassembled WGS sequence"/>
</dbReference>
<comment type="function">
    <text evidence="16">Peptidoglycan polymerase that is essential for cell division.</text>
</comment>
<protein>
    <recommendedName>
        <fullName evidence="12">Probable peptidoglycan glycosyltransferase FtsW</fullName>
        <ecNumber evidence="14">2.4.99.28</ecNumber>
    </recommendedName>
    <alternativeName>
        <fullName evidence="13">Cell division protein FtsW</fullName>
    </alternativeName>
    <alternativeName>
        <fullName evidence="10">Cell wall polymerase</fullName>
    </alternativeName>
    <alternativeName>
        <fullName evidence="9">Peptidoglycan polymerase</fullName>
    </alternativeName>
</protein>
<keyword evidence="3" id="KW-0808">Transferase</keyword>
<reference evidence="19" key="2">
    <citation type="submission" date="2021-04" db="EMBL/GenBank/DDBJ databases">
        <authorList>
            <person name="Gilroy R."/>
        </authorList>
    </citation>
    <scope>NUCLEOTIDE SEQUENCE</scope>
    <source>
        <strain evidence="19">ChiSxjej3B15-1167</strain>
    </source>
</reference>
<dbReference type="EMBL" id="DXEQ01000319">
    <property type="protein sequence ID" value="HIX73418.1"/>
    <property type="molecule type" value="Genomic_DNA"/>
</dbReference>
<evidence type="ECO:0000313" key="20">
    <source>
        <dbReference type="Proteomes" id="UP000886805"/>
    </source>
</evidence>
<evidence type="ECO:0000313" key="19">
    <source>
        <dbReference type="EMBL" id="HIX73418.1"/>
    </source>
</evidence>
<keyword evidence="2" id="KW-0328">Glycosyltransferase</keyword>
<dbReference type="PANTHER" id="PTHR30474">
    <property type="entry name" value="CELL CYCLE PROTEIN"/>
    <property type="match status" value="1"/>
</dbReference>
<keyword evidence="7 18" id="KW-1133">Transmembrane helix</keyword>
<feature type="transmembrane region" description="Helical" evidence="18">
    <location>
        <begin position="329"/>
        <end position="354"/>
    </location>
</feature>
<organism evidence="19 20">
    <name type="scientific">Candidatus Anaerobutyricum stercoripullorum</name>
    <dbReference type="NCBI Taxonomy" id="2838456"/>
    <lineage>
        <taxon>Bacteria</taxon>
        <taxon>Bacillati</taxon>
        <taxon>Bacillota</taxon>
        <taxon>Clostridia</taxon>
        <taxon>Lachnospirales</taxon>
        <taxon>Lachnospiraceae</taxon>
        <taxon>Anaerobutyricum</taxon>
    </lineage>
</organism>
<feature type="transmembrane region" description="Helical" evidence="18">
    <location>
        <begin position="254"/>
        <end position="271"/>
    </location>
</feature>
<evidence type="ECO:0000256" key="4">
    <source>
        <dbReference type="ARBA" id="ARBA00022692"/>
    </source>
</evidence>
<evidence type="ECO:0000256" key="6">
    <source>
        <dbReference type="ARBA" id="ARBA00022984"/>
    </source>
</evidence>
<comment type="similarity">
    <text evidence="11">Belongs to the SEDS family. FtsW subfamily.</text>
</comment>
<evidence type="ECO:0000256" key="17">
    <source>
        <dbReference type="SAM" id="MobiDB-lite"/>
    </source>
</evidence>
<evidence type="ECO:0000256" key="9">
    <source>
        <dbReference type="ARBA" id="ARBA00032370"/>
    </source>
</evidence>
<evidence type="ECO:0000256" key="18">
    <source>
        <dbReference type="SAM" id="Phobius"/>
    </source>
</evidence>
<comment type="caution">
    <text evidence="19">The sequence shown here is derived from an EMBL/GenBank/DDBJ whole genome shotgun (WGS) entry which is preliminary data.</text>
</comment>
<sequence>MAGREKMHTRTSAGRTDRSRSAGSREQSRPVVRRPHAMDYSIVFLVIFLVGFGLVMVYSTSSYRGSLYMDDAAYWLKRQAIFAVIGVIAMFLIARVDYHFWKSRKWLLPVYYWGTILLLVVTLIFAAVSHGSKRWLSIGPLRFQPSEVAKVSLIVILAIYLSRNVKHLRTWKGIFKSFAMMLPIIVIVTVENLSTGIILFAITVIMIFVSTDKWKPFFVVGGVGIAIMVIFLLTQGYRVERVKVWLNPEQYETGLQTMQGLYAIGSGGLFGKGLGQSMQKMGFLPETHNDMIFSIICEELGLFGAIGILIIYFVLLWRFMVVAWNAADLYGSMITVGTIAHLGIQVFINIGVVTNTIPNTGIPLPFISYGGTSLCFLLIEMGLVLSVSRYMKMKE</sequence>
<feature type="transmembrane region" description="Helical" evidence="18">
    <location>
        <begin position="37"/>
        <end position="59"/>
    </location>
</feature>
<dbReference type="InterPro" id="IPR001182">
    <property type="entry name" value="FtsW/RodA"/>
</dbReference>
<feature type="transmembrane region" description="Helical" evidence="18">
    <location>
        <begin position="291"/>
        <end position="317"/>
    </location>
</feature>
<name>A0A9D1X5Q9_9FIRM</name>